<protein>
    <submittedName>
        <fullName evidence="3">Glyoxylase, beta-lactamase superfamily II</fullName>
    </submittedName>
</protein>
<dbReference type="InterPro" id="IPR001763">
    <property type="entry name" value="Rhodanese-like_dom"/>
</dbReference>
<dbReference type="InterPro" id="IPR001279">
    <property type="entry name" value="Metallo-B-lactamas"/>
</dbReference>
<dbReference type="GO" id="GO:0070813">
    <property type="term" value="P:hydrogen sulfide metabolic process"/>
    <property type="evidence" value="ECO:0007669"/>
    <property type="project" value="TreeGrafter"/>
</dbReference>
<feature type="domain" description="Rhodanese" evidence="2">
    <location>
        <begin position="361"/>
        <end position="425"/>
    </location>
</feature>
<dbReference type="CDD" id="cd07724">
    <property type="entry name" value="POD-like_MBL-fold"/>
    <property type="match status" value="1"/>
</dbReference>
<organism evidence="3 4">
    <name type="scientific">Parapedobacter luteus</name>
    <dbReference type="NCBI Taxonomy" id="623280"/>
    <lineage>
        <taxon>Bacteria</taxon>
        <taxon>Pseudomonadati</taxon>
        <taxon>Bacteroidota</taxon>
        <taxon>Sphingobacteriia</taxon>
        <taxon>Sphingobacteriales</taxon>
        <taxon>Sphingobacteriaceae</taxon>
        <taxon>Parapedobacter</taxon>
    </lineage>
</organism>
<sequence length="446" mass="48723">MHIHQFYDKGLAQASYAIISEGQMALIDPARNPKSYLDYAAEHQATIVAVIETHPHADFVSGHLELRQLTGATLYTSKLVGAEYPHVPFDDGDQLALGKLVLRAINTPGHSPDSICILLVDENDKPHAIFTGDTLFVGDVGRPDLRENVGNITAKAVALAKQLYRSTREKLMTLPADVLVYPAHGPGSLCGKNMGDDLTSSVGREIHHNYALQPMSEDEFVALIIEQQPFVPGYFEYDVMLNKKGAPAFEASIEAAPLLNSPAEISAGILIVDGRPQDQYRAGHLPGSINIPDGLRFETWLGTIVQPNEVFYLLGGDRQQLRTLLEKVAKIGYEQQVKGLLAITDGAAQTTPFNKEHFIDHQQDYTIVDIRNRHEVSSNPIFNESINIPLNELRSQAHLIPATRPIVVHCAGGYRSAIGSSILAATLADTVIQDMSTAILDFSPGK</sequence>
<evidence type="ECO:0000313" key="4">
    <source>
        <dbReference type="Proteomes" id="UP000190541"/>
    </source>
</evidence>
<dbReference type="GO" id="GO:0050313">
    <property type="term" value="F:sulfur dioxygenase activity"/>
    <property type="evidence" value="ECO:0007669"/>
    <property type="project" value="InterPro"/>
</dbReference>
<dbReference type="InterPro" id="IPR044528">
    <property type="entry name" value="POD-like_MBL-fold"/>
</dbReference>
<proteinExistence type="predicted"/>
<dbReference type="InterPro" id="IPR051682">
    <property type="entry name" value="Mito_Persulfide_Diox"/>
</dbReference>
<dbReference type="InterPro" id="IPR036873">
    <property type="entry name" value="Rhodanese-like_dom_sf"/>
</dbReference>
<feature type="domain" description="Rhodanese" evidence="2">
    <location>
        <begin position="265"/>
        <end position="292"/>
    </location>
</feature>
<dbReference type="Pfam" id="PF00753">
    <property type="entry name" value="Lactamase_B"/>
    <property type="match status" value="1"/>
</dbReference>
<dbReference type="Gene3D" id="3.60.15.10">
    <property type="entry name" value="Ribonuclease Z/Hydroxyacylglutathione hydrolase-like"/>
    <property type="match status" value="1"/>
</dbReference>
<evidence type="ECO:0000256" key="1">
    <source>
        <dbReference type="ARBA" id="ARBA00022723"/>
    </source>
</evidence>
<dbReference type="CDD" id="cd00158">
    <property type="entry name" value="RHOD"/>
    <property type="match status" value="2"/>
</dbReference>
<dbReference type="SMART" id="SM00849">
    <property type="entry name" value="Lactamase_B"/>
    <property type="match status" value="1"/>
</dbReference>
<gene>
    <name evidence="3" type="ORF">SAMN05660226_01266</name>
</gene>
<dbReference type="Proteomes" id="UP000190541">
    <property type="component" value="Unassembled WGS sequence"/>
</dbReference>
<evidence type="ECO:0000259" key="2">
    <source>
        <dbReference type="PROSITE" id="PS50206"/>
    </source>
</evidence>
<dbReference type="PANTHER" id="PTHR43084:SF1">
    <property type="entry name" value="PERSULFIDE DIOXYGENASE ETHE1, MITOCHONDRIAL"/>
    <property type="match status" value="1"/>
</dbReference>
<accession>A0A1T5B2D7</accession>
<dbReference type="PANTHER" id="PTHR43084">
    <property type="entry name" value="PERSULFIDE DIOXYGENASE ETHE1"/>
    <property type="match status" value="1"/>
</dbReference>
<dbReference type="InterPro" id="IPR036866">
    <property type="entry name" value="RibonucZ/Hydroxyglut_hydro"/>
</dbReference>
<dbReference type="Gene3D" id="3.40.250.10">
    <property type="entry name" value="Rhodanese-like domain"/>
    <property type="match status" value="2"/>
</dbReference>
<dbReference type="STRING" id="623280.SAMN05660226_01266"/>
<dbReference type="Pfam" id="PF00581">
    <property type="entry name" value="Rhodanese"/>
    <property type="match status" value="1"/>
</dbReference>
<dbReference type="GO" id="GO:0006749">
    <property type="term" value="P:glutathione metabolic process"/>
    <property type="evidence" value="ECO:0007669"/>
    <property type="project" value="InterPro"/>
</dbReference>
<reference evidence="3 4" key="1">
    <citation type="submission" date="2017-02" db="EMBL/GenBank/DDBJ databases">
        <authorList>
            <person name="Peterson S.W."/>
        </authorList>
    </citation>
    <scope>NUCLEOTIDE SEQUENCE [LARGE SCALE GENOMIC DNA]</scope>
    <source>
        <strain evidence="3 4">DSM 22899</strain>
    </source>
</reference>
<dbReference type="SUPFAM" id="SSF56281">
    <property type="entry name" value="Metallo-hydrolase/oxidoreductase"/>
    <property type="match status" value="1"/>
</dbReference>
<keyword evidence="1" id="KW-0479">Metal-binding</keyword>
<dbReference type="GO" id="GO:0046872">
    <property type="term" value="F:metal ion binding"/>
    <property type="evidence" value="ECO:0007669"/>
    <property type="project" value="UniProtKB-KW"/>
</dbReference>
<dbReference type="OrthoDB" id="9784009at2"/>
<dbReference type="SUPFAM" id="SSF52821">
    <property type="entry name" value="Rhodanese/Cell cycle control phosphatase"/>
    <property type="match status" value="2"/>
</dbReference>
<dbReference type="FunFam" id="3.60.15.10:FF:000030">
    <property type="entry name" value="Metallo-beta-lactamase family protein"/>
    <property type="match status" value="1"/>
</dbReference>
<dbReference type="EMBL" id="FUYS01000002">
    <property type="protein sequence ID" value="SKB41130.1"/>
    <property type="molecule type" value="Genomic_DNA"/>
</dbReference>
<name>A0A1T5B2D7_9SPHI</name>
<dbReference type="PROSITE" id="PS50206">
    <property type="entry name" value="RHODANESE_3"/>
    <property type="match status" value="2"/>
</dbReference>
<dbReference type="RefSeq" id="WP_079715932.1">
    <property type="nucleotide sequence ID" value="NZ_FUYS01000002.1"/>
</dbReference>
<dbReference type="AlphaFoldDB" id="A0A1T5B2D7"/>
<keyword evidence="4" id="KW-1185">Reference proteome</keyword>
<evidence type="ECO:0000313" key="3">
    <source>
        <dbReference type="EMBL" id="SKB41130.1"/>
    </source>
</evidence>